<dbReference type="PANTHER" id="PTHR12176:SF83">
    <property type="entry name" value="CITRATE SYNTHASE-LYSINE N-METHYLTRANSFERASE CSKMT, MITOCHONDRIAL"/>
    <property type="match status" value="1"/>
</dbReference>
<dbReference type="InterPro" id="IPR051419">
    <property type="entry name" value="Lys/N-term_MeTrsfase_sf"/>
</dbReference>
<keyword evidence="6" id="KW-1185">Reference proteome</keyword>
<accession>A0A7M7HDZ5</accession>
<evidence type="ECO:0000256" key="1">
    <source>
        <dbReference type="ARBA" id="ARBA00008361"/>
    </source>
</evidence>
<dbReference type="GeneID" id="105436925"/>
<dbReference type="SUPFAM" id="SSF53335">
    <property type="entry name" value="S-adenosyl-L-methionine-dependent methyltransferases"/>
    <property type="match status" value="1"/>
</dbReference>
<dbReference type="EnsemblMetazoa" id="XM_011662984">
    <property type="protein sequence ID" value="XP_011661286"/>
    <property type="gene ID" value="LOC105436925"/>
</dbReference>
<dbReference type="OMA" id="GNCLAHR"/>
<dbReference type="GO" id="GO:0008757">
    <property type="term" value="F:S-adenosylmethionine-dependent methyltransferase activity"/>
    <property type="evidence" value="ECO:0007669"/>
    <property type="project" value="InterPro"/>
</dbReference>
<dbReference type="InterPro" id="IPR029063">
    <property type="entry name" value="SAM-dependent_MTases_sf"/>
</dbReference>
<dbReference type="Pfam" id="PF08241">
    <property type="entry name" value="Methyltransf_11"/>
    <property type="match status" value="1"/>
</dbReference>
<dbReference type="CDD" id="cd02440">
    <property type="entry name" value="AdoMet_MTases"/>
    <property type="match status" value="1"/>
</dbReference>
<dbReference type="Gene3D" id="3.40.50.150">
    <property type="entry name" value="Vaccinia Virus protein VP39"/>
    <property type="match status" value="1"/>
</dbReference>
<evidence type="ECO:0000313" key="6">
    <source>
        <dbReference type="Proteomes" id="UP000007110"/>
    </source>
</evidence>
<keyword evidence="3" id="KW-0808">Transferase</keyword>
<dbReference type="RefSeq" id="XP_011661286.1">
    <property type="nucleotide sequence ID" value="XM_011662984.2"/>
</dbReference>
<organism evidence="5 6">
    <name type="scientific">Strongylocentrotus purpuratus</name>
    <name type="common">Purple sea urchin</name>
    <dbReference type="NCBI Taxonomy" id="7668"/>
    <lineage>
        <taxon>Eukaryota</taxon>
        <taxon>Metazoa</taxon>
        <taxon>Echinodermata</taxon>
        <taxon>Eleutherozoa</taxon>
        <taxon>Echinozoa</taxon>
        <taxon>Echinoidea</taxon>
        <taxon>Euechinoidea</taxon>
        <taxon>Echinacea</taxon>
        <taxon>Camarodonta</taxon>
        <taxon>Echinidea</taxon>
        <taxon>Strongylocentrotidae</taxon>
        <taxon>Strongylocentrotus</taxon>
    </lineage>
</organism>
<dbReference type="KEGG" id="spu:105436925"/>
<sequence>MQCLRLKHILQACKSSARIHKQRAKSGQASDMGMKSYWDAFYRSRRPRDLGDSNCFEWFFPYSETKDVFQSAFANVAENLPGNDFNLIRIAELGCGTSELSMELIQDHQSSCCITCVDFSTAALEHNQKNVKSNARFHGSVAGHLAYVAADVCHLPFSENSFDLVFEKGTMDALLKSENTRPKSDQFLLEAIRVLRPGGMFLQFSDEAPELRLDLLERMKSHVWQREPKHISVSFKNISHNDALEYFVYTVQYGKM</sequence>
<proteinExistence type="inferred from homology"/>
<dbReference type="InParanoid" id="A0A7M7HDZ5"/>
<dbReference type="FunCoup" id="A0A7M7HDZ5">
    <property type="interactions" value="8"/>
</dbReference>
<dbReference type="Proteomes" id="UP000007110">
    <property type="component" value="Unassembled WGS sequence"/>
</dbReference>
<comment type="similarity">
    <text evidence="1">Belongs to the methyltransferase superfamily.</text>
</comment>
<dbReference type="OrthoDB" id="411785at2759"/>
<reference evidence="6" key="1">
    <citation type="submission" date="2015-02" db="EMBL/GenBank/DDBJ databases">
        <title>Genome sequencing for Strongylocentrotus purpuratus.</title>
        <authorList>
            <person name="Murali S."/>
            <person name="Liu Y."/>
            <person name="Vee V."/>
            <person name="English A."/>
            <person name="Wang M."/>
            <person name="Skinner E."/>
            <person name="Han Y."/>
            <person name="Muzny D.M."/>
            <person name="Worley K.C."/>
            <person name="Gibbs R.A."/>
        </authorList>
    </citation>
    <scope>NUCLEOTIDE SEQUENCE</scope>
</reference>
<evidence type="ECO:0000256" key="3">
    <source>
        <dbReference type="ARBA" id="ARBA00022679"/>
    </source>
</evidence>
<name>A0A7M7HDZ5_STRPU</name>
<dbReference type="GO" id="GO:0032259">
    <property type="term" value="P:methylation"/>
    <property type="evidence" value="ECO:0007669"/>
    <property type="project" value="UniProtKB-KW"/>
</dbReference>
<keyword evidence="2" id="KW-0489">Methyltransferase</keyword>
<protein>
    <recommendedName>
        <fullName evidence="4">Methyltransferase type 11 domain-containing protein</fullName>
    </recommendedName>
</protein>
<dbReference type="PANTHER" id="PTHR12176">
    <property type="entry name" value="SAM-DEPENDENT METHYLTRANSFERASE SUPERFAMILY PROTEIN"/>
    <property type="match status" value="1"/>
</dbReference>
<dbReference type="InterPro" id="IPR013216">
    <property type="entry name" value="Methyltransf_11"/>
</dbReference>
<evidence type="ECO:0000259" key="4">
    <source>
        <dbReference type="Pfam" id="PF08241"/>
    </source>
</evidence>
<evidence type="ECO:0000313" key="5">
    <source>
        <dbReference type="EnsemblMetazoa" id="XP_011661286"/>
    </source>
</evidence>
<dbReference type="AlphaFoldDB" id="A0A7M7HDZ5"/>
<evidence type="ECO:0000256" key="2">
    <source>
        <dbReference type="ARBA" id="ARBA00022603"/>
    </source>
</evidence>
<reference evidence="5" key="2">
    <citation type="submission" date="2021-01" db="UniProtKB">
        <authorList>
            <consortium name="EnsemblMetazoa"/>
        </authorList>
    </citation>
    <scope>IDENTIFICATION</scope>
</reference>
<feature type="domain" description="Methyltransferase type 11" evidence="4">
    <location>
        <begin position="92"/>
        <end position="202"/>
    </location>
</feature>